<name>A0A1F5Y0T7_9BACT</name>
<organism evidence="1 2">
    <name type="scientific">Candidatus Giovannonibacteria bacterium RIFCSPLOWO2_12_FULL_44_15</name>
    <dbReference type="NCBI Taxonomy" id="1798364"/>
    <lineage>
        <taxon>Bacteria</taxon>
        <taxon>Candidatus Giovannoniibacteriota</taxon>
    </lineage>
</organism>
<dbReference type="Proteomes" id="UP000178894">
    <property type="component" value="Unassembled WGS sequence"/>
</dbReference>
<evidence type="ECO:0000313" key="2">
    <source>
        <dbReference type="Proteomes" id="UP000178894"/>
    </source>
</evidence>
<dbReference type="STRING" id="1798364.A3G54_02665"/>
<dbReference type="EMBL" id="MFIQ01000004">
    <property type="protein sequence ID" value="OGF93785.1"/>
    <property type="molecule type" value="Genomic_DNA"/>
</dbReference>
<protein>
    <submittedName>
        <fullName evidence="1">Uncharacterized protein</fullName>
    </submittedName>
</protein>
<evidence type="ECO:0000313" key="1">
    <source>
        <dbReference type="EMBL" id="OGF93785.1"/>
    </source>
</evidence>
<proteinExistence type="predicted"/>
<dbReference type="AlphaFoldDB" id="A0A1F5Y0T7"/>
<gene>
    <name evidence="1" type="ORF">A3G54_02665</name>
</gene>
<comment type="caution">
    <text evidence="1">The sequence shown here is derived from an EMBL/GenBank/DDBJ whole genome shotgun (WGS) entry which is preliminary data.</text>
</comment>
<sequence length="110" mass="12840">MQFTHKNLAMGRWQELSLSEQLGNIGSEVGRARKWKGKNERIFEGAWHRALELFDLTLSDPRWMGRLREIARAREVFCDAVFGGGEYSSSLEDMEKYFYPFAFSARNHAF</sequence>
<reference evidence="1 2" key="1">
    <citation type="journal article" date="2016" name="Nat. Commun.">
        <title>Thousands of microbial genomes shed light on interconnected biogeochemical processes in an aquifer system.</title>
        <authorList>
            <person name="Anantharaman K."/>
            <person name="Brown C.T."/>
            <person name="Hug L.A."/>
            <person name="Sharon I."/>
            <person name="Castelle C.J."/>
            <person name="Probst A.J."/>
            <person name="Thomas B.C."/>
            <person name="Singh A."/>
            <person name="Wilkins M.J."/>
            <person name="Karaoz U."/>
            <person name="Brodie E.L."/>
            <person name="Williams K.H."/>
            <person name="Hubbard S.S."/>
            <person name="Banfield J.F."/>
        </authorList>
    </citation>
    <scope>NUCLEOTIDE SEQUENCE [LARGE SCALE GENOMIC DNA]</scope>
</reference>
<accession>A0A1F5Y0T7</accession>